<dbReference type="Proteomes" id="UP000282299">
    <property type="component" value="Unassembled WGS sequence"/>
</dbReference>
<evidence type="ECO:0000313" key="2">
    <source>
        <dbReference type="Proteomes" id="UP000282299"/>
    </source>
</evidence>
<proteinExistence type="predicted"/>
<name>A0AAQ1A5M8_CITKO</name>
<sequence length="62" mass="7126">MLSSFFQGCNFARKLTAISITFLRQINNESVPLLNSSFCRVYIPPKEYQKDNELAREGVKVL</sequence>
<evidence type="ECO:0000313" key="1">
    <source>
        <dbReference type="EMBL" id="RSC18283.1"/>
    </source>
</evidence>
<protein>
    <submittedName>
        <fullName evidence="1">Uncharacterized protein</fullName>
    </submittedName>
</protein>
<accession>A0AAQ1A5M8</accession>
<organism evidence="1 2">
    <name type="scientific">Citrobacter koseri</name>
    <name type="common">Citrobacter diversus</name>
    <dbReference type="NCBI Taxonomy" id="545"/>
    <lineage>
        <taxon>Bacteria</taxon>
        <taxon>Pseudomonadati</taxon>
        <taxon>Pseudomonadota</taxon>
        <taxon>Gammaproteobacteria</taxon>
        <taxon>Enterobacterales</taxon>
        <taxon>Enterobacteriaceae</taxon>
        <taxon>Citrobacter</taxon>
    </lineage>
</organism>
<dbReference type="EMBL" id="RKIT01000002">
    <property type="protein sequence ID" value="RSC18283.1"/>
    <property type="molecule type" value="Genomic_DNA"/>
</dbReference>
<reference evidence="2" key="1">
    <citation type="submission" date="2018-10" db="EMBL/GenBank/DDBJ databases">
        <title>FDA dAtabase for Regulatory Grade micrObial Sequences (FDA-ARGOS): Supporting development and validation of Infectious Disease Dx tests.</title>
        <authorList>
            <person name="Goldberg B."/>
            <person name="Campos J."/>
            <person name="Tallon L."/>
            <person name="Sadzewicz L."/>
            <person name="Zhao X."/>
            <person name="Vavikolanu K."/>
            <person name="Mehta A."/>
            <person name="Aluvathingal J."/>
            <person name="Nadendla S."/>
            <person name="Geyer C."/>
            <person name="Nandy P."/>
            <person name="Yan Y."/>
            <person name="Sichtig H."/>
        </authorList>
    </citation>
    <scope>NUCLEOTIDE SEQUENCE [LARGE SCALE GENOMIC DNA]</scope>
    <source>
        <strain evidence="2">FDAARGOS_526</strain>
    </source>
</reference>
<comment type="caution">
    <text evidence="1">The sequence shown here is derived from an EMBL/GenBank/DDBJ whole genome shotgun (WGS) entry which is preliminary data.</text>
</comment>
<gene>
    <name evidence="1" type="ORF">EGS84_15755</name>
</gene>
<dbReference type="AlphaFoldDB" id="A0AAQ1A5M8"/>